<sequence>MMLENSVFFRYPHLFKIAQSITAALILISLGSTTSVSGGGVLWFIGLFSLIVSVTATVLFLLDKSDVIQSISGGQISWNLVEFVYSSILGILCLLGAWLSFSYAGHVPTGESGMGYVFAGLFLVAQTTLYSAPALMLYEKIQNTEGGIYRPDNNYAFPNDADIPYQTPAGNPPTRMV</sequence>
<evidence type="ECO:0000313" key="2">
    <source>
        <dbReference type="WBParaSite" id="ES5_v2.g20075.t1"/>
    </source>
</evidence>
<dbReference type="Proteomes" id="UP000887579">
    <property type="component" value="Unplaced"/>
</dbReference>
<dbReference type="WBParaSite" id="ES5_v2.g20075.t1">
    <property type="protein sequence ID" value="ES5_v2.g20075.t1"/>
    <property type="gene ID" value="ES5_v2.g20075"/>
</dbReference>
<name>A0AC34FT74_9BILA</name>
<evidence type="ECO:0000313" key="1">
    <source>
        <dbReference type="Proteomes" id="UP000887579"/>
    </source>
</evidence>
<proteinExistence type="predicted"/>
<organism evidence="1 2">
    <name type="scientific">Panagrolaimus sp. ES5</name>
    <dbReference type="NCBI Taxonomy" id="591445"/>
    <lineage>
        <taxon>Eukaryota</taxon>
        <taxon>Metazoa</taxon>
        <taxon>Ecdysozoa</taxon>
        <taxon>Nematoda</taxon>
        <taxon>Chromadorea</taxon>
        <taxon>Rhabditida</taxon>
        <taxon>Tylenchina</taxon>
        <taxon>Panagrolaimomorpha</taxon>
        <taxon>Panagrolaimoidea</taxon>
        <taxon>Panagrolaimidae</taxon>
        <taxon>Panagrolaimus</taxon>
    </lineage>
</organism>
<protein>
    <submittedName>
        <fullName evidence="2">MARVEL domain-containing protein</fullName>
    </submittedName>
</protein>
<accession>A0AC34FT74</accession>
<reference evidence="2" key="1">
    <citation type="submission" date="2022-11" db="UniProtKB">
        <authorList>
            <consortium name="WormBaseParasite"/>
        </authorList>
    </citation>
    <scope>IDENTIFICATION</scope>
</reference>